<protein>
    <recommendedName>
        <fullName evidence="3">HVA22-like protein</fullName>
    </recommendedName>
</protein>
<gene>
    <name evidence="1" type="ORF">Bathy03g02510</name>
</gene>
<name>K8ECH7_9CHLO</name>
<dbReference type="KEGG" id="bpg:Bathy03g02510"/>
<keyword evidence="2" id="KW-1185">Reference proteome</keyword>
<evidence type="ECO:0000313" key="1">
    <source>
        <dbReference type="EMBL" id="CCO15732.1"/>
    </source>
</evidence>
<proteinExistence type="predicted"/>
<dbReference type="OrthoDB" id="434647at2759"/>
<dbReference type="GeneID" id="19016788"/>
<dbReference type="EMBL" id="FO082276">
    <property type="protein sequence ID" value="CCO15732.1"/>
    <property type="molecule type" value="Genomic_DNA"/>
</dbReference>
<dbReference type="Proteomes" id="UP000198341">
    <property type="component" value="Chromosome 3"/>
</dbReference>
<organism evidence="1 2">
    <name type="scientific">Bathycoccus prasinos</name>
    <dbReference type="NCBI Taxonomy" id="41875"/>
    <lineage>
        <taxon>Eukaryota</taxon>
        <taxon>Viridiplantae</taxon>
        <taxon>Chlorophyta</taxon>
        <taxon>Mamiellophyceae</taxon>
        <taxon>Mamiellales</taxon>
        <taxon>Bathycoccaceae</taxon>
        <taxon>Bathycoccus</taxon>
    </lineage>
</organism>
<dbReference type="RefSeq" id="XP_007514295.1">
    <property type="nucleotide sequence ID" value="XM_007514233.1"/>
</dbReference>
<sequence length="138" mass="15801">MYWVIHAIITAYESYVPINPIPLWAEVKAALYFSLLFDGPIQTTMVFNKVVKPYFLRYEKVLDKHLANLPEDAKKYMQNVKDSDAVKNVMTMTKDQADKLIAEHGPEVMDKMMTIARMQADGSLEKKVKETLGGTKKE</sequence>
<evidence type="ECO:0008006" key="3">
    <source>
        <dbReference type="Google" id="ProtNLM"/>
    </source>
</evidence>
<reference evidence="1 2" key="1">
    <citation type="submission" date="2011-10" db="EMBL/GenBank/DDBJ databases">
        <authorList>
            <person name="Genoscope - CEA"/>
        </authorList>
    </citation>
    <scope>NUCLEOTIDE SEQUENCE [LARGE SCALE GENOMIC DNA]</scope>
    <source>
        <strain evidence="1 2">RCC 1105</strain>
    </source>
</reference>
<evidence type="ECO:0000313" key="2">
    <source>
        <dbReference type="Proteomes" id="UP000198341"/>
    </source>
</evidence>
<dbReference type="AlphaFoldDB" id="K8ECH7"/>
<accession>K8ECH7</accession>